<dbReference type="GO" id="GO:0005886">
    <property type="term" value="C:plasma membrane"/>
    <property type="evidence" value="ECO:0007669"/>
    <property type="project" value="TreeGrafter"/>
</dbReference>
<name>A0A506ULW5_9PROT</name>
<proteinExistence type="predicted"/>
<feature type="transmembrane region" description="Helical" evidence="1">
    <location>
        <begin position="387"/>
        <end position="408"/>
    </location>
</feature>
<feature type="transmembrane region" description="Helical" evidence="1">
    <location>
        <begin position="61"/>
        <end position="80"/>
    </location>
</feature>
<keyword evidence="1" id="KW-0472">Membrane</keyword>
<dbReference type="RefSeq" id="WP_165600938.1">
    <property type="nucleotide sequence ID" value="NZ_SORZ01000002.1"/>
</dbReference>
<sequence length="417" mass="46867">MTDTSHEQLSGPQEQVAFQHDAHLVPPGTQIGHGGKLEEARELFLKAWDSLKKYLKEHPGLVWMVIIPNIIYGIYLFGIASPQYISETHYMVRGARLSAGLGTPLGIMMQTGEGGVTSENTFAVQDYMISRDAMNLLMKRENLAKVYSRAGADFMARYPNWHSRENDFTLYKYYKGHVISKIDSETMLNVLKVRTFNPADSQRLANALLKGGEELVNRMNARQRATMIGAAQQEVTETLRQLAQLRVELTAFRGKTGLIDPEKQTMPLVGTAYALQAMLTSTRMRLEEVQRTAPDSPAIRVYRQQIATLKKELATANSHLTGAQAALVPELSEYDVLLLKRQILEKTLLAETTALESAKEQARRQMVFLEVVSAPNYPAYPEYPPALTYQLVFFACTYSLYIMARLMVAGAREHKIT</sequence>
<keyword evidence="3" id="KW-1185">Reference proteome</keyword>
<dbReference type="Proteomes" id="UP000315037">
    <property type="component" value="Unassembled WGS sequence"/>
</dbReference>
<dbReference type="AlphaFoldDB" id="A0A506ULW5"/>
<dbReference type="GO" id="GO:0004713">
    <property type="term" value="F:protein tyrosine kinase activity"/>
    <property type="evidence" value="ECO:0007669"/>
    <property type="project" value="TreeGrafter"/>
</dbReference>
<evidence type="ECO:0000313" key="2">
    <source>
        <dbReference type="EMBL" id="TPW34340.1"/>
    </source>
</evidence>
<keyword evidence="1" id="KW-0812">Transmembrane</keyword>
<accession>A0A506ULW5</accession>
<protein>
    <submittedName>
        <fullName evidence="2">Capsule biosynthesis protein</fullName>
    </submittedName>
</protein>
<gene>
    <name evidence="2" type="ORF">E3202_07565</name>
</gene>
<reference evidence="2 3" key="1">
    <citation type="submission" date="2019-03" db="EMBL/GenBank/DDBJ databases">
        <title>The complete genome sequence of Neokomagataea sp. Jb2 NBRC113641.</title>
        <authorList>
            <person name="Chua K.-O."/>
            <person name="Chan K.-G."/>
            <person name="See-Too W.-S."/>
        </authorList>
    </citation>
    <scope>NUCLEOTIDE SEQUENCE [LARGE SCALE GENOMIC DNA]</scope>
    <source>
        <strain evidence="2 3">Jb2</strain>
    </source>
</reference>
<comment type="caution">
    <text evidence="2">The sequence shown here is derived from an EMBL/GenBank/DDBJ whole genome shotgun (WGS) entry which is preliminary data.</text>
</comment>
<dbReference type="EMBL" id="SORZ01000002">
    <property type="protein sequence ID" value="TPW34340.1"/>
    <property type="molecule type" value="Genomic_DNA"/>
</dbReference>
<keyword evidence="1" id="KW-1133">Transmembrane helix</keyword>
<dbReference type="PANTHER" id="PTHR32309:SF13">
    <property type="entry name" value="FERRIC ENTEROBACTIN TRANSPORT PROTEIN FEPE"/>
    <property type="match status" value="1"/>
</dbReference>
<evidence type="ECO:0000313" key="3">
    <source>
        <dbReference type="Proteomes" id="UP000315037"/>
    </source>
</evidence>
<dbReference type="PANTHER" id="PTHR32309">
    <property type="entry name" value="TYROSINE-PROTEIN KINASE"/>
    <property type="match status" value="1"/>
</dbReference>
<evidence type="ECO:0000256" key="1">
    <source>
        <dbReference type="SAM" id="Phobius"/>
    </source>
</evidence>
<organism evidence="2 3">
    <name type="scientific">Oecophyllibacter saccharovorans</name>
    <dbReference type="NCBI Taxonomy" id="2558360"/>
    <lineage>
        <taxon>Bacteria</taxon>
        <taxon>Pseudomonadati</taxon>
        <taxon>Pseudomonadota</taxon>
        <taxon>Alphaproteobacteria</taxon>
        <taxon>Acetobacterales</taxon>
        <taxon>Acetobacteraceae</taxon>
        <taxon>Oecophyllibacter</taxon>
    </lineage>
</organism>
<dbReference type="InterPro" id="IPR050445">
    <property type="entry name" value="Bact_polysacc_biosynth/exp"/>
</dbReference>